<feature type="transmembrane region" description="Helical" evidence="8">
    <location>
        <begin position="64"/>
        <end position="81"/>
    </location>
</feature>
<feature type="transmembrane region" description="Helical" evidence="8">
    <location>
        <begin position="163"/>
        <end position="181"/>
    </location>
</feature>
<dbReference type="PANTHER" id="PTHR11328">
    <property type="entry name" value="MAJOR FACILITATOR SUPERFAMILY DOMAIN-CONTAINING PROTEIN"/>
    <property type="match status" value="1"/>
</dbReference>
<feature type="transmembrane region" description="Helical" evidence="8">
    <location>
        <begin position="133"/>
        <end position="151"/>
    </location>
</feature>
<dbReference type="AlphaFoldDB" id="A0A193LFT1"/>
<feature type="transmembrane region" description="Helical" evidence="8">
    <location>
        <begin position="274"/>
        <end position="292"/>
    </location>
</feature>
<feature type="transmembrane region" description="Helical" evidence="8">
    <location>
        <begin position="381"/>
        <end position="409"/>
    </location>
</feature>
<dbReference type="InterPro" id="IPR036259">
    <property type="entry name" value="MFS_trans_sf"/>
</dbReference>
<evidence type="ECO:0000313" key="10">
    <source>
        <dbReference type="Proteomes" id="UP000092695"/>
    </source>
</evidence>
<feature type="transmembrane region" description="Helical" evidence="8">
    <location>
        <begin position="246"/>
        <end position="267"/>
    </location>
</feature>
<dbReference type="Gene3D" id="1.20.1250.20">
    <property type="entry name" value="MFS general substrate transporter like domains"/>
    <property type="match status" value="2"/>
</dbReference>
<keyword evidence="6 8" id="KW-1133">Transmembrane helix</keyword>
<protein>
    <recommendedName>
        <fullName evidence="11">MFS transporter</fullName>
    </recommendedName>
</protein>
<evidence type="ECO:0000313" key="9">
    <source>
        <dbReference type="EMBL" id="ANO51362.1"/>
    </source>
</evidence>
<feature type="transmembrane region" description="Helical" evidence="8">
    <location>
        <begin position="211"/>
        <end position="234"/>
    </location>
</feature>
<reference evidence="9 10" key="1">
    <citation type="submission" date="2016-06" db="EMBL/GenBank/DDBJ databases">
        <title>Complete genome sequence of a deep-branching marine Gamma Proteobacterium Woeseia oceani type strain XK5.</title>
        <authorList>
            <person name="Mu D."/>
            <person name="Du Z."/>
        </authorList>
    </citation>
    <scope>NUCLEOTIDE SEQUENCE [LARGE SCALE GENOMIC DNA]</scope>
    <source>
        <strain evidence="9 10">XK5</strain>
    </source>
</reference>
<evidence type="ECO:0000256" key="1">
    <source>
        <dbReference type="ARBA" id="ARBA00004651"/>
    </source>
</evidence>
<dbReference type="PROSITE" id="PS00872">
    <property type="entry name" value="NA_GALACTOSIDE_SYMP"/>
    <property type="match status" value="1"/>
</dbReference>
<keyword evidence="4" id="KW-1003">Cell membrane</keyword>
<accession>A0A193LFT1</accession>
<evidence type="ECO:0000256" key="3">
    <source>
        <dbReference type="ARBA" id="ARBA00022448"/>
    </source>
</evidence>
<gene>
    <name evidence="9" type="ORF">BA177_09260</name>
</gene>
<evidence type="ECO:0000256" key="2">
    <source>
        <dbReference type="ARBA" id="ARBA00009617"/>
    </source>
</evidence>
<keyword evidence="3" id="KW-0813">Transport</keyword>
<sequence length="434" mass="46587">MVPIWMLHTPALSILPGLYATVSGIDLATIGLILVFSRVLDGVTDPIIGFFSDRTATAIGRRKPWMIAGGLLCIIGVWFWFRPGADTGGLYFLLASVVVYIGWTMVEVPHAAWLSELTVDYDERSHLSGFRTAAIYLGYLLFWSGPFLPIFATTEITPDVTAAMSYLVIALIILAVAAAVLKVPAGTVSARPQASVTAALSTLAGNKPLRFYALIMLSSWLASGMVAGLYFFYISNYLTIPDKFGHIGLAVAAMGFLSASFWGWAGARFDTHRVLSFCNLCIVLTLVAMALIQPGPGAFPALLAVFSISALFTTGTTVAYYAMMADIVDYDTLKTGANNAGNYYALVTLLQKIGLGAGAGAALLLVSLFGFDANGSNEGWALAGFFIAFLGLPILLNLLATVLALYFPINRRRHNIIRKRLRTRASHALAMPDG</sequence>
<comment type="similarity">
    <text evidence="2">Belongs to the sodium:galactoside symporter (TC 2.A.2) family.</text>
</comment>
<feature type="transmembrane region" description="Helical" evidence="8">
    <location>
        <begin position="298"/>
        <end position="322"/>
    </location>
</feature>
<dbReference type="PANTHER" id="PTHR11328:SF24">
    <property type="entry name" value="MAJOR FACILITATOR SUPERFAMILY (MFS) PROFILE DOMAIN-CONTAINING PROTEIN"/>
    <property type="match status" value="1"/>
</dbReference>
<dbReference type="GO" id="GO:0015293">
    <property type="term" value="F:symporter activity"/>
    <property type="evidence" value="ECO:0007669"/>
    <property type="project" value="InterPro"/>
</dbReference>
<dbReference type="InterPro" id="IPR018043">
    <property type="entry name" value="Na/Gal_symport_CS"/>
</dbReference>
<dbReference type="SUPFAM" id="SSF103473">
    <property type="entry name" value="MFS general substrate transporter"/>
    <property type="match status" value="1"/>
</dbReference>
<evidence type="ECO:0000256" key="7">
    <source>
        <dbReference type="ARBA" id="ARBA00023136"/>
    </source>
</evidence>
<comment type="subcellular location">
    <subcellularLocation>
        <location evidence="1">Cell membrane</location>
        <topology evidence="1">Multi-pass membrane protein</topology>
    </subcellularLocation>
</comment>
<dbReference type="InterPro" id="IPR039672">
    <property type="entry name" value="MFS_2"/>
</dbReference>
<proteinExistence type="inferred from homology"/>
<dbReference type="EMBL" id="CP016268">
    <property type="protein sequence ID" value="ANO51362.1"/>
    <property type="molecule type" value="Genomic_DNA"/>
</dbReference>
<dbReference type="GO" id="GO:0005886">
    <property type="term" value="C:plasma membrane"/>
    <property type="evidence" value="ECO:0007669"/>
    <property type="project" value="UniProtKB-SubCell"/>
</dbReference>
<keyword evidence="7 8" id="KW-0472">Membrane</keyword>
<feature type="transmembrane region" description="Helical" evidence="8">
    <location>
        <begin position="12"/>
        <end position="36"/>
    </location>
</feature>
<organism evidence="9 10">
    <name type="scientific">Woeseia oceani</name>
    <dbReference type="NCBI Taxonomy" id="1548547"/>
    <lineage>
        <taxon>Bacteria</taxon>
        <taxon>Pseudomonadati</taxon>
        <taxon>Pseudomonadota</taxon>
        <taxon>Gammaproteobacteria</taxon>
        <taxon>Woeseiales</taxon>
        <taxon>Woeseiaceae</taxon>
        <taxon>Woeseia</taxon>
    </lineage>
</organism>
<evidence type="ECO:0000256" key="6">
    <source>
        <dbReference type="ARBA" id="ARBA00022989"/>
    </source>
</evidence>
<feature type="transmembrane region" description="Helical" evidence="8">
    <location>
        <begin position="87"/>
        <end position="106"/>
    </location>
</feature>
<dbReference type="Proteomes" id="UP000092695">
    <property type="component" value="Chromosome"/>
</dbReference>
<dbReference type="Pfam" id="PF13347">
    <property type="entry name" value="MFS_2"/>
    <property type="match status" value="1"/>
</dbReference>
<evidence type="ECO:0008006" key="11">
    <source>
        <dbReference type="Google" id="ProtNLM"/>
    </source>
</evidence>
<evidence type="ECO:0000256" key="4">
    <source>
        <dbReference type="ARBA" id="ARBA00022475"/>
    </source>
</evidence>
<keyword evidence="10" id="KW-1185">Reference proteome</keyword>
<dbReference type="GO" id="GO:0006814">
    <property type="term" value="P:sodium ion transport"/>
    <property type="evidence" value="ECO:0007669"/>
    <property type="project" value="InterPro"/>
</dbReference>
<keyword evidence="5 8" id="KW-0812">Transmembrane</keyword>
<feature type="transmembrane region" description="Helical" evidence="8">
    <location>
        <begin position="343"/>
        <end position="369"/>
    </location>
</feature>
<evidence type="ECO:0000256" key="8">
    <source>
        <dbReference type="SAM" id="Phobius"/>
    </source>
</evidence>
<dbReference type="STRING" id="1548547.BA177_09260"/>
<evidence type="ECO:0000256" key="5">
    <source>
        <dbReference type="ARBA" id="ARBA00022692"/>
    </source>
</evidence>
<dbReference type="KEGG" id="woc:BA177_09260"/>
<name>A0A193LFT1_9GAMM</name>
<dbReference type="GO" id="GO:0008643">
    <property type="term" value="P:carbohydrate transport"/>
    <property type="evidence" value="ECO:0007669"/>
    <property type="project" value="InterPro"/>
</dbReference>